<dbReference type="GO" id="GO:0005886">
    <property type="term" value="C:plasma membrane"/>
    <property type="evidence" value="ECO:0007669"/>
    <property type="project" value="UniProtKB-SubCell"/>
</dbReference>
<evidence type="ECO:0000259" key="14">
    <source>
        <dbReference type="Pfam" id="PF07694"/>
    </source>
</evidence>
<dbReference type="GO" id="GO:0005524">
    <property type="term" value="F:ATP binding"/>
    <property type="evidence" value="ECO:0007669"/>
    <property type="project" value="UniProtKB-KW"/>
</dbReference>
<reference evidence="15 16" key="1">
    <citation type="submission" date="2014-12" db="EMBL/GenBank/DDBJ databases">
        <title>Draft genome sequence of Terrisporobacter sp. 08-306576, isolated from the blood culture of a bacteremia patient.</title>
        <authorList>
            <person name="Lund L.C."/>
            <person name="Sydenham T.V."/>
            <person name="Hogh S.V."/>
            <person name="Skov M.N."/>
            <person name="Kemp M."/>
            <person name="Justesen U.S."/>
        </authorList>
    </citation>
    <scope>NUCLEOTIDE SEQUENCE [LARGE SCALE GENOMIC DNA]</scope>
    <source>
        <strain evidence="15 16">08-306576</strain>
    </source>
</reference>
<dbReference type="Proteomes" id="UP000031189">
    <property type="component" value="Unassembled WGS sequence"/>
</dbReference>
<dbReference type="Pfam" id="PF07694">
    <property type="entry name" value="5TM-5TMR_LYT"/>
    <property type="match status" value="1"/>
</dbReference>
<feature type="transmembrane region" description="Helical" evidence="12">
    <location>
        <begin position="9"/>
        <end position="26"/>
    </location>
</feature>
<dbReference type="InterPro" id="IPR011620">
    <property type="entry name" value="Sig_transdc_His_kinase_LytS_TM"/>
</dbReference>
<dbReference type="EMBL" id="JWHR01000079">
    <property type="protein sequence ID" value="KHS57303.1"/>
    <property type="molecule type" value="Genomic_DNA"/>
</dbReference>
<dbReference type="PANTHER" id="PTHR34220">
    <property type="entry name" value="SENSOR HISTIDINE KINASE YPDA"/>
    <property type="match status" value="1"/>
</dbReference>
<keyword evidence="5" id="KW-0547">Nucleotide-binding</keyword>
<keyword evidence="9" id="KW-0902">Two-component regulatory system</keyword>
<dbReference type="GO" id="GO:0000155">
    <property type="term" value="F:phosphorelay sensor kinase activity"/>
    <property type="evidence" value="ECO:0007669"/>
    <property type="project" value="InterPro"/>
</dbReference>
<evidence type="ECO:0000256" key="12">
    <source>
        <dbReference type="SAM" id="Phobius"/>
    </source>
</evidence>
<dbReference type="STRING" id="1577792.QX51_08660"/>
<keyword evidence="16" id="KW-1185">Reference proteome</keyword>
<feature type="transmembrane region" description="Helical" evidence="12">
    <location>
        <begin position="46"/>
        <end position="67"/>
    </location>
</feature>
<evidence type="ECO:0000256" key="1">
    <source>
        <dbReference type="ARBA" id="ARBA00004651"/>
    </source>
</evidence>
<feature type="transmembrane region" description="Helical" evidence="12">
    <location>
        <begin position="104"/>
        <end position="126"/>
    </location>
</feature>
<comment type="subcellular location">
    <subcellularLocation>
        <location evidence="1">Cell membrane</location>
        <topology evidence="1">Multi-pass membrane protein</topology>
    </subcellularLocation>
</comment>
<dbReference type="AlphaFoldDB" id="A0A0B3VWX1"/>
<dbReference type="InterPro" id="IPR036890">
    <property type="entry name" value="HATPase_C_sf"/>
</dbReference>
<organism evidence="15 16">
    <name type="scientific">Terrisporobacter othiniensis</name>
    <dbReference type="NCBI Taxonomy" id="1577792"/>
    <lineage>
        <taxon>Bacteria</taxon>
        <taxon>Bacillati</taxon>
        <taxon>Bacillota</taxon>
        <taxon>Clostridia</taxon>
        <taxon>Peptostreptococcales</taxon>
        <taxon>Peptostreptococcaceae</taxon>
        <taxon>Terrisporobacter</taxon>
    </lineage>
</organism>
<evidence type="ECO:0000256" key="3">
    <source>
        <dbReference type="ARBA" id="ARBA00022679"/>
    </source>
</evidence>
<evidence type="ECO:0000256" key="2">
    <source>
        <dbReference type="ARBA" id="ARBA00022475"/>
    </source>
</evidence>
<proteinExistence type="predicted"/>
<dbReference type="PANTHER" id="PTHR34220:SF7">
    <property type="entry name" value="SENSOR HISTIDINE KINASE YPDA"/>
    <property type="match status" value="1"/>
</dbReference>
<comment type="caution">
    <text evidence="15">The sequence shown here is derived from an EMBL/GenBank/DDBJ whole genome shotgun (WGS) entry which is preliminary data.</text>
</comment>
<keyword evidence="8 12" id="KW-1133">Transmembrane helix</keyword>
<evidence type="ECO:0000256" key="7">
    <source>
        <dbReference type="ARBA" id="ARBA00022840"/>
    </source>
</evidence>
<dbReference type="SUPFAM" id="SSF55874">
    <property type="entry name" value="ATPase domain of HSP90 chaperone/DNA topoisomerase II/histidine kinase"/>
    <property type="match status" value="1"/>
</dbReference>
<feature type="domain" description="Signal transduction histidine kinase 5TM receptor LytS transmembrane region" evidence="14">
    <location>
        <begin position="27"/>
        <end position="191"/>
    </location>
</feature>
<dbReference type="GO" id="GO:0071555">
    <property type="term" value="P:cell wall organization"/>
    <property type="evidence" value="ECO:0007669"/>
    <property type="project" value="InterPro"/>
</dbReference>
<evidence type="ECO:0000259" key="13">
    <source>
        <dbReference type="Pfam" id="PF06580"/>
    </source>
</evidence>
<feature type="coiled-coil region" evidence="11">
    <location>
        <begin position="198"/>
        <end position="225"/>
    </location>
</feature>
<feature type="transmembrane region" description="Helical" evidence="12">
    <location>
        <begin position="74"/>
        <end position="98"/>
    </location>
</feature>
<evidence type="ECO:0000256" key="4">
    <source>
        <dbReference type="ARBA" id="ARBA00022692"/>
    </source>
</evidence>
<keyword evidence="4 12" id="KW-0812">Transmembrane</keyword>
<dbReference type="InterPro" id="IPR050640">
    <property type="entry name" value="Bact_2-comp_sensor_kinase"/>
</dbReference>
<accession>A0A0B3VWX1</accession>
<keyword evidence="10 12" id="KW-0472">Membrane</keyword>
<keyword evidence="7" id="KW-0067">ATP-binding</keyword>
<protein>
    <submittedName>
        <fullName evidence="15">Uncharacterized protein</fullName>
    </submittedName>
</protein>
<sequence length="408" mass="46991">MKLSILELIIYKVSFIFILLLILGRYKMFKQLLQKEYYTKSDLNKLGIIFGIITIISAYGNINIYGVGSIIRNIVVVSVILLFGRRAGVIVGTISIIHRLIINIYSISLEVEIIQLLVVIFIALFFQPRIKEKSKAMCGILICTSSILIMYAFILLFEYSNRELIGFVKVFIIPALISQVGTGLFINMLEDIRNERIVVEQEKEIERLKTNIAKAELKALQAQINPHFLFNTLNAISILVRKDPQEARRVIFKLSHYLRYNLELKVGLIDLKEEIEQTKTYLEIEQVRFKDKLEIIYDIDEDIDVKIPSLIIQPIVENAIVHGILKSKEKGKLIISIKKYKQNTNICIENKGIPIEERIIEEINNDQVEENKIGLYNVHCRLKYQYGQGLNITRLDDGTRVEFKVGGD</sequence>
<feature type="domain" description="Signal transduction histidine kinase internal region" evidence="13">
    <location>
        <begin position="215"/>
        <end position="293"/>
    </location>
</feature>
<dbReference type="InterPro" id="IPR010559">
    <property type="entry name" value="Sig_transdc_His_kin_internal"/>
</dbReference>
<keyword evidence="6" id="KW-0418">Kinase</keyword>
<evidence type="ECO:0000256" key="8">
    <source>
        <dbReference type="ARBA" id="ARBA00022989"/>
    </source>
</evidence>
<keyword evidence="2" id="KW-1003">Cell membrane</keyword>
<keyword evidence="3" id="KW-0808">Transferase</keyword>
<gene>
    <name evidence="15" type="ORF">QX51_08660</name>
</gene>
<name>A0A0B3VWX1_9FIRM</name>
<evidence type="ECO:0000256" key="10">
    <source>
        <dbReference type="ARBA" id="ARBA00023136"/>
    </source>
</evidence>
<evidence type="ECO:0000256" key="11">
    <source>
        <dbReference type="SAM" id="Coils"/>
    </source>
</evidence>
<feature type="transmembrane region" description="Helical" evidence="12">
    <location>
        <begin position="165"/>
        <end position="186"/>
    </location>
</feature>
<evidence type="ECO:0000313" key="15">
    <source>
        <dbReference type="EMBL" id="KHS57303.1"/>
    </source>
</evidence>
<dbReference type="Gene3D" id="3.30.565.10">
    <property type="entry name" value="Histidine kinase-like ATPase, C-terminal domain"/>
    <property type="match status" value="1"/>
</dbReference>
<feature type="transmembrane region" description="Helical" evidence="12">
    <location>
        <begin position="138"/>
        <end position="159"/>
    </location>
</feature>
<dbReference type="Pfam" id="PF06580">
    <property type="entry name" value="His_kinase"/>
    <property type="match status" value="1"/>
</dbReference>
<evidence type="ECO:0000256" key="9">
    <source>
        <dbReference type="ARBA" id="ARBA00023012"/>
    </source>
</evidence>
<keyword evidence="11" id="KW-0175">Coiled coil</keyword>
<evidence type="ECO:0000256" key="6">
    <source>
        <dbReference type="ARBA" id="ARBA00022777"/>
    </source>
</evidence>
<evidence type="ECO:0000256" key="5">
    <source>
        <dbReference type="ARBA" id="ARBA00022741"/>
    </source>
</evidence>
<evidence type="ECO:0000313" key="16">
    <source>
        <dbReference type="Proteomes" id="UP000031189"/>
    </source>
</evidence>